<evidence type="ECO:0000313" key="1">
    <source>
        <dbReference type="EMBL" id="SJM94541.1"/>
    </source>
</evidence>
<dbReference type="AlphaFoldDB" id="A0A1R4HES4"/>
<gene>
    <name evidence="1" type="ORF">CRENPOLYSF1_550019</name>
</gene>
<keyword evidence="2" id="KW-1185">Reference proteome</keyword>
<accession>A0A1R4HES4</accession>
<reference evidence="2" key="1">
    <citation type="submission" date="2017-02" db="EMBL/GenBank/DDBJ databases">
        <authorList>
            <person name="Daims H."/>
        </authorList>
    </citation>
    <scope>NUCLEOTIDE SEQUENCE [LARGE SCALE GENOMIC DNA]</scope>
</reference>
<proteinExistence type="predicted"/>
<organism evidence="1 2">
    <name type="scientific">Crenothrix polyspora</name>
    <dbReference type="NCBI Taxonomy" id="360316"/>
    <lineage>
        <taxon>Bacteria</taxon>
        <taxon>Pseudomonadati</taxon>
        <taxon>Pseudomonadota</taxon>
        <taxon>Gammaproteobacteria</taxon>
        <taxon>Methylococcales</taxon>
        <taxon>Crenotrichaceae</taxon>
        <taxon>Crenothrix</taxon>
    </lineage>
</organism>
<dbReference type="RefSeq" id="WP_087144354.1">
    <property type="nucleotide sequence ID" value="NZ_FUKI01000132.1"/>
</dbReference>
<dbReference type="Proteomes" id="UP000195667">
    <property type="component" value="Unassembled WGS sequence"/>
</dbReference>
<dbReference type="EMBL" id="FUKI01000132">
    <property type="protein sequence ID" value="SJM94541.1"/>
    <property type="molecule type" value="Genomic_DNA"/>
</dbReference>
<sequence>MITTDYLVSCQDAEQPLPNLAQYEVAFLFAQSPLQLNLHWLNEHPGILDFLVASIFRQPQNLITHVQRICLCYQKNLSEHLYGAMVDLFSVLGNHADDFCGRLLDKALPRLAASHAFLLNQYLQDKDIDVLFRVQNSFAVMGKGLLGTTQLITKLADNSVPAEIAHDPLDLARDYIEYSQFQEAEAVLSQAILQTAERKELHVDLLELYKSLQDVSKFVALQEKLTEQGNPFPELWDELNDYFSLRKML</sequence>
<protein>
    <submittedName>
        <fullName evidence="1">Uncharacterized protein</fullName>
    </submittedName>
</protein>
<name>A0A1R4HES4_9GAMM</name>
<dbReference type="OrthoDB" id="9181290at2"/>
<evidence type="ECO:0000313" key="2">
    <source>
        <dbReference type="Proteomes" id="UP000195667"/>
    </source>
</evidence>